<name>A0A7U2FA68_PHANO</name>
<protein>
    <submittedName>
        <fullName evidence="2">Uncharacterized protein</fullName>
    </submittedName>
</protein>
<dbReference type="KEGG" id="pno:SNOG_12173"/>
<keyword evidence="3" id="KW-1185">Reference proteome</keyword>
<dbReference type="EMBL" id="CP069034">
    <property type="protein sequence ID" value="QRD01529.1"/>
    <property type="molecule type" value="Genomic_DNA"/>
</dbReference>
<gene>
    <name evidence="2" type="ORF">JI435_121730</name>
</gene>
<dbReference type="VEuPathDB" id="FungiDB:JI435_121730"/>
<evidence type="ECO:0000256" key="1">
    <source>
        <dbReference type="SAM" id="MobiDB-lite"/>
    </source>
</evidence>
<dbReference type="Proteomes" id="UP000663193">
    <property type="component" value="Chromosome 12"/>
</dbReference>
<dbReference type="OrthoDB" id="3787105at2759"/>
<reference evidence="3" key="1">
    <citation type="journal article" date="2021" name="BMC Genomics">
        <title>Chromosome-level genome assembly and manually-curated proteome of model necrotroph Parastagonospora nodorum Sn15 reveals a genome-wide trove of candidate effector homologs, and redundancy of virulence-related functions within an accessory chromosome.</title>
        <authorList>
            <person name="Bertazzoni S."/>
            <person name="Jones D.A.B."/>
            <person name="Phan H.T."/>
            <person name="Tan K.-C."/>
            <person name="Hane J.K."/>
        </authorList>
    </citation>
    <scope>NUCLEOTIDE SEQUENCE [LARGE SCALE GENOMIC DNA]</scope>
    <source>
        <strain evidence="3">SN15 / ATCC MYA-4574 / FGSC 10173)</strain>
    </source>
</reference>
<dbReference type="RefSeq" id="XP_001802403.1">
    <property type="nucleotide sequence ID" value="XM_001802351.1"/>
</dbReference>
<feature type="compositionally biased region" description="Low complexity" evidence="1">
    <location>
        <begin position="24"/>
        <end position="40"/>
    </location>
</feature>
<accession>A0A7U2FA68</accession>
<sequence length="80" mass="8165">MASKQVDESAQFQEPISPTASNDATSPAPASGSADSAKPSITGILKNAVKAPSHEKLVNDEPDMKDAIESVGQDGGERGV</sequence>
<organism evidence="2 3">
    <name type="scientific">Phaeosphaeria nodorum (strain SN15 / ATCC MYA-4574 / FGSC 10173)</name>
    <name type="common">Glume blotch fungus</name>
    <name type="synonym">Parastagonospora nodorum</name>
    <dbReference type="NCBI Taxonomy" id="321614"/>
    <lineage>
        <taxon>Eukaryota</taxon>
        <taxon>Fungi</taxon>
        <taxon>Dikarya</taxon>
        <taxon>Ascomycota</taxon>
        <taxon>Pezizomycotina</taxon>
        <taxon>Dothideomycetes</taxon>
        <taxon>Pleosporomycetidae</taxon>
        <taxon>Pleosporales</taxon>
        <taxon>Pleosporineae</taxon>
        <taxon>Phaeosphaeriaceae</taxon>
        <taxon>Parastagonospora</taxon>
    </lineage>
</organism>
<evidence type="ECO:0000313" key="2">
    <source>
        <dbReference type="EMBL" id="QRD01529.1"/>
    </source>
</evidence>
<feature type="compositionally biased region" description="Polar residues" evidence="1">
    <location>
        <begin position="8"/>
        <end position="23"/>
    </location>
</feature>
<proteinExistence type="predicted"/>
<dbReference type="AlphaFoldDB" id="A0A7U2FA68"/>
<feature type="region of interest" description="Disordered" evidence="1">
    <location>
        <begin position="1"/>
        <end position="80"/>
    </location>
</feature>
<feature type="compositionally biased region" description="Basic and acidic residues" evidence="1">
    <location>
        <begin position="52"/>
        <end position="68"/>
    </location>
</feature>
<evidence type="ECO:0000313" key="3">
    <source>
        <dbReference type="Proteomes" id="UP000663193"/>
    </source>
</evidence>